<evidence type="ECO:0000313" key="2">
    <source>
        <dbReference type="Proteomes" id="UP000055590"/>
    </source>
</evidence>
<gene>
    <name evidence="1" type="ORF">AKJ08_1533</name>
</gene>
<protein>
    <submittedName>
        <fullName evidence="1">Uncharacterized protein</fullName>
    </submittedName>
</protein>
<accession>A0A0K1PCJ5</accession>
<proteinExistence type="predicted"/>
<dbReference type="Proteomes" id="UP000055590">
    <property type="component" value="Chromosome"/>
</dbReference>
<reference evidence="1 2" key="1">
    <citation type="submission" date="2015-08" db="EMBL/GenBank/DDBJ databases">
        <authorList>
            <person name="Babu N.S."/>
            <person name="Beckwith C.J."/>
            <person name="Beseler K.G."/>
            <person name="Brison A."/>
            <person name="Carone J.V."/>
            <person name="Caskin T.P."/>
            <person name="Diamond M."/>
            <person name="Durham M.E."/>
            <person name="Foxe J.M."/>
            <person name="Go M."/>
            <person name="Henderson B.A."/>
            <person name="Jones I.B."/>
            <person name="McGettigan J.A."/>
            <person name="Micheletti S.J."/>
            <person name="Nasrallah M.E."/>
            <person name="Ortiz D."/>
            <person name="Piller C.R."/>
            <person name="Privatt S.R."/>
            <person name="Schneider S.L."/>
            <person name="Sharp S."/>
            <person name="Smith T.C."/>
            <person name="Stanton J.D."/>
            <person name="Ullery H.E."/>
            <person name="Wilson R.J."/>
            <person name="Serrano M.G."/>
            <person name="Buck G."/>
            <person name="Lee V."/>
            <person name="Wang Y."/>
            <person name="Carvalho R."/>
            <person name="Voegtly L."/>
            <person name="Shi R."/>
            <person name="Duckworth R."/>
            <person name="Johnson A."/>
            <person name="Loviza R."/>
            <person name="Walstead R."/>
            <person name="Shah Z."/>
            <person name="Kiflezghi M."/>
            <person name="Wade K."/>
            <person name="Ball S.L."/>
            <person name="Bradley K.W."/>
            <person name="Asai D.J."/>
            <person name="Bowman C.A."/>
            <person name="Russell D.A."/>
            <person name="Pope W.H."/>
            <person name="Jacobs-Sera D."/>
            <person name="Hendrix R.W."/>
            <person name="Hatfull G.F."/>
        </authorList>
    </citation>
    <scope>NUCLEOTIDE SEQUENCE [LARGE SCALE GENOMIC DNA]</scope>
    <source>
        <strain evidence="1 2">DSM 27710</strain>
    </source>
</reference>
<name>A0A0K1PCJ5_9BACT</name>
<dbReference type="KEGG" id="vin:AKJ08_1533"/>
<dbReference type="EMBL" id="CP012332">
    <property type="protein sequence ID" value="AKU91146.1"/>
    <property type="molecule type" value="Genomic_DNA"/>
</dbReference>
<organism evidence="1 2">
    <name type="scientific">Vulgatibacter incomptus</name>
    <dbReference type="NCBI Taxonomy" id="1391653"/>
    <lineage>
        <taxon>Bacteria</taxon>
        <taxon>Pseudomonadati</taxon>
        <taxon>Myxococcota</taxon>
        <taxon>Myxococcia</taxon>
        <taxon>Myxococcales</taxon>
        <taxon>Cystobacterineae</taxon>
        <taxon>Vulgatibacteraceae</taxon>
        <taxon>Vulgatibacter</taxon>
    </lineage>
</organism>
<sequence>MDESPRESASPRPSEASAKAINETIAASLRRSLWPGSSP</sequence>
<evidence type="ECO:0000313" key="1">
    <source>
        <dbReference type="EMBL" id="AKU91146.1"/>
    </source>
</evidence>
<dbReference type="AlphaFoldDB" id="A0A0K1PCJ5"/>
<keyword evidence="2" id="KW-1185">Reference proteome</keyword>